<dbReference type="PIRSF" id="PIRSF002825">
    <property type="entry name" value="CfbpA"/>
    <property type="match status" value="1"/>
</dbReference>
<keyword evidence="2" id="KW-0410">Iron transport</keyword>
<evidence type="ECO:0000256" key="1">
    <source>
        <dbReference type="ARBA" id="ARBA00008520"/>
    </source>
</evidence>
<dbReference type="InterPro" id="IPR026045">
    <property type="entry name" value="Ferric-bd"/>
</dbReference>
<gene>
    <name evidence="6" type="primary">fbpA_5</name>
    <name evidence="6" type="ORF">B7C42_02319</name>
</gene>
<dbReference type="Proteomes" id="UP000215506">
    <property type="component" value="Unassembled WGS sequence"/>
</dbReference>
<keyword evidence="4" id="KW-0479">Metal-binding</keyword>
<proteinExistence type="inferred from homology"/>
<reference evidence="6 7" key="1">
    <citation type="submission" date="2017-07" db="EMBL/GenBank/DDBJ databases">
        <title>First draft Genome Sequence of Nocardia cerradoensis isolated from human infection.</title>
        <authorList>
            <person name="Carrasco G."/>
        </authorList>
    </citation>
    <scope>NUCLEOTIDE SEQUENCE [LARGE SCALE GENOMIC DNA]</scope>
    <source>
        <strain evidence="6 7">CNM20130759</strain>
    </source>
</reference>
<feature type="signal peptide" evidence="5">
    <location>
        <begin position="1"/>
        <end position="30"/>
    </location>
</feature>
<evidence type="ECO:0000313" key="6">
    <source>
        <dbReference type="EMBL" id="OXR45194.1"/>
    </source>
</evidence>
<dbReference type="AlphaFoldDB" id="A0A231H8C4"/>
<dbReference type="Pfam" id="PF13343">
    <property type="entry name" value="SBP_bac_6"/>
    <property type="match status" value="1"/>
</dbReference>
<evidence type="ECO:0000313" key="7">
    <source>
        <dbReference type="Proteomes" id="UP000215506"/>
    </source>
</evidence>
<dbReference type="GO" id="GO:0006826">
    <property type="term" value="P:iron ion transport"/>
    <property type="evidence" value="ECO:0007669"/>
    <property type="project" value="UniProtKB-KW"/>
</dbReference>
<dbReference type="PANTHER" id="PTHR30006:SF15">
    <property type="entry name" value="IRON-UTILIZATION PERIPLASMIC PROTEIN"/>
    <property type="match status" value="1"/>
</dbReference>
<sequence>MAAAQQHERRWKLVLAVVALAASAMITACSASSDEPEIVVYNAHDQRLTRQWADAFTEQTGIRVTVRDGADAEVADQVLAEGDRSPADVVLTENSPAMARMERAGLFAGLDPTTLAQVPEQFRPSSGQWTGIAARSTAFVFHPGKIPPAELPAGLLDLQQPRWHGRWTADSHGADFQAIVAALLALDGEDATRAWLQGVKDNATVAPNGFAALKTVGAGGVGGALVFATDWYRDQLAPERIIGPSAPHYFRGGDPGGYLSLSGAGVLKSSRHAADAQRFVRFVTAAAGQRLLSGGAAMEYPVAAGVPADPALPPLDSLDPPRVNPSDLDPERVEALMREAGLL</sequence>
<keyword evidence="3 5" id="KW-0732">Signal</keyword>
<feature type="binding site" evidence="4">
    <location>
        <position position="93"/>
    </location>
    <ligand>
        <name>Fe cation</name>
        <dbReference type="ChEBI" id="CHEBI:24875"/>
    </ligand>
</feature>
<dbReference type="RefSeq" id="WP_143859953.1">
    <property type="nucleotide sequence ID" value="NZ_NGAF01000004.1"/>
</dbReference>
<dbReference type="PANTHER" id="PTHR30006">
    <property type="entry name" value="THIAMINE-BINDING PERIPLASMIC PROTEIN-RELATED"/>
    <property type="match status" value="1"/>
</dbReference>
<evidence type="ECO:0000256" key="3">
    <source>
        <dbReference type="ARBA" id="ARBA00022729"/>
    </source>
</evidence>
<keyword evidence="2" id="KW-0406">Ion transport</keyword>
<organism evidence="6 7">
    <name type="scientific">Nocardia cerradoensis</name>
    <dbReference type="NCBI Taxonomy" id="85688"/>
    <lineage>
        <taxon>Bacteria</taxon>
        <taxon>Bacillati</taxon>
        <taxon>Actinomycetota</taxon>
        <taxon>Actinomycetes</taxon>
        <taxon>Mycobacteriales</taxon>
        <taxon>Nocardiaceae</taxon>
        <taxon>Nocardia</taxon>
    </lineage>
</organism>
<feature type="chain" id="PRO_5013167060" evidence="5">
    <location>
        <begin position="31"/>
        <end position="343"/>
    </location>
</feature>
<dbReference type="GO" id="GO:0046872">
    <property type="term" value="F:metal ion binding"/>
    <property type="evidence" value="ECO:0007669"/>
    <property type="project" value="UniProtKB-KW"/>
</dbReference>
<dbReference type="SUPFAM" id="SSF53850">
    <property type="entry name" value="Periplasmic binding protein-like II"/>
    <property type="match status" value="1"/>
</dbReference>
<comment type="caution">
    <text evidence="6">The sequence shown here is derived from an EMBL/GenBank/DDBJ whole genome shotgun (WGS) entry which is preliminary data.</text>
</comment>
<accession>A0A231H8C4</accession>
<name>A0A231H8C4_9NOCA</name>
<evidence type="ECO:0000256" key="4">
    <source>
        <dbReference type="PIRSR" id="PIRSR002825-1"/>
    </source>
</evidence>
<protein>
    <submittedName>
        <fullName evidence="6">Fe(3+)-binding periplasmic protein</fullName>
    </submittedName>
</protein>
<evidence type="ECO:0000256" key="5">
    <source>
        <dbReference type="SAM" id="SignalP"/>
    </source>
</evidence>
<comment type="similarity">
    <text evidence="1">Belongs to the bacterial solute-binding protein 1 family.</text>
</comment>
<dbReference type="EMBL" id="NGAF01000004">
    <property type="protein sequence ID" value="OXR45194.1"/>
    <property type="molecule type" value="Genomic_DNA"/>
</dbReference>
<keyword evidence="2" id="KW-0813">Transport</keyword>
<dbReference type="Gene3D" id="3.40.190.10">
    <property type="entry name" value="Periplasmic binding protein-like II"/>
    <property type="match status" value="2"/>
</dbReference>
<keyword evidence="4" id="KW-0408">Iron</keyword>
<keyword evidence="7" id="KW-1185">Reference proteome</keyword>
<evidence type="ECO:0000256" key="2">
    <source>
        <dbReference type="ARBA" id="ARBA00022496"/>
    </source>
</evidence>
<dbReference type="GO" id="GO:0030288">
    <property type="term" value="C:outer membrane-bounded periplasmic space"/>
    <property type="evidence" value="ECO:0007669"/>
    <property type="project" value="TreeGrafter"/>
</dbReference>